<dbReference type="AlphaFoldDB" id="A0A917IZC2"/>
<keyword evidence="4" id="KW-0472">Membrane</keyword>
<dbReference type="NCBIfam" id="NF033747">
    <property type="entry name" value="class_E_sortase"/>
    <property type="match status" value="1"/>
</dbReference>
<feature type="region of interest" description="Disordered" evidence="3">
    <location>
        <begin position="72"/>
        <end position="107"/>
    </location>
</feature>
<reference evidence="5 6" key="1">
    <citation type="journal article" date="2014" name="Int. J. Syst. Evol. Microbiol.">
        <title>Complete genome sequence of Corynebacterium casei LMG S-19264T (=DSM 44701T), isolated from a smear-ripened cheese.</title>
        <authorList>
            <consortium name="US DOE Joint Genome Institute (JGI-PGF)"/>
            <person name="Walter F."/>
            <person name="Albersmeier A."/>
            <person name="Kalinowski J."/>
            <person name="Ruckert C."/>
        </authorList>
    </citation>
    <scope>NUCLEOTIDE SEQUENCE [LARGE SCALE GENOMIC DNA]</scope>
    <source>
        <strain evidence="5 6">CCM 8669</strain>
    </source>
</reference>
<dbReference type="RefSeq" id="WP_188360420.1">
    <property type="nucleotide sequence ID" value="NZ_BMDC01000005.1"/>
</dbReference>
<feature type="compositionally biased region" description="Low complexity" evidence="3">
    <location>
        <begin position="74"/>
        <end position="87"/>
    </location>
</feature>
<dbReference type="EMBL" id="BMDC01000005">
    <property type="protein sequence ID" value="GGH67134.1"/>
    <property type="molecule type" value="Genomic_DNA"/>
</dbReference>
<name>A0A917IZC2_9MICC</name>
<comment type="caution">
    <text evidence="5">The sequence shown here is derived from an EMBL/GenBank/DDBJ whole genome shotgun (WGS) entry which is preliminary data.</text>
</comment>
<evidence type="ECO:0000313" key="6">
    <source>
        <dbReference type="Proteomes" id="UP000600171"/>
    </source>
</evidence>
<dbReference type="Proteomes" id="UP000600171">
    <property type="component" value="Unassembled WGS sequence"/>
</dbReference>
<keyword evidence="4" id="KW-1133">Transmembrane helix</keyword>
<gene>
    <name evidence="5" type="ORF">GCM10007359_21950</name>
</gene>
<dbReference type="Pfam" id="PF04203">
    <property type="entry name" value="Sortase"/>
    <property type="match status" value="1"/>
</dbReference>
<feature type="active site" description="Acyl-thioester intermediate" evidence="2">
    <location>
        <position position="231"/>
    </location>
</feature>
<proteinExistence type="predicted"/>
<dbReference type="InterPro" id="IPR053465">
    <property type="entry name" value="Sortase_Class_E"/>
</dbReference>
<dbReference type="CDD" id="cd05830">
    <property type="entry name" value="Sortase_E"/>
    <property type="match status" value="1"/>
</dbReference>
<keyword evidence="6" id="KW-1185">Reference proteome</keyword>
<dbReference type="Gene3D" id="2.40.260.10">
    <property type="entry name" value="Sortase"/>
    <property type="match status" value="1"/>
</dbReference>
<dbReference type="InterPro" id="IPR023365">
    <property type="entry name" value="Sortase_dom-sf"/>
</dbReference>
<accession>A0A917IZC2</accession>
<evidence type="ECO:0000256" key="2">
    <source>
        <dbReference type="PIRSR" id="PIRSR605754-1"/>
    </source>
</evidence>
<evidence type="ECO:0000256" key="3">
    <source>
        <dbReference type="SAM" id="MobiDB-lite"/>
    </source>
</evidence>
<dbReference type="InterPro" id="IPR005754">
    <property type="entry name" value="Sortase"/>
</dbReference>
<feature type="active site" description="Proton donor/acceptor" evidence="2">
    <location>
        <position position="163"/>
    </location>
</feature>
<evidence type="ECO:0000313" key="5">
    <source>
        <dbReference type="EMBL" id="GGH67134.1"/>
    </source>
</evidence>
<evidence type="ECO:0000256" key="4">
    <source>
        <dbReference type="SAM" id="Phobius"/>
    </source>
</evidence>
<dbReference type="GO" id="GO:0016787">
    <property type="term" value="F:hydrolase activity"/>
    <property type="evidence" value="ECO:0007669"/>
    <property type="project" value="UniProtKB-KW"/>
</dbReference>
<dbReference type="NCBIfam" id="TIGR01076">
    <property type="entry name" value="sortase_fam"/>
    <property type="match status" value="1"/>
</dbReference>
<organism evidence="5 6">
    <name type="scientific">Rothia aerolata</name>
    <dbReference type="NCBI Taxonomy" id="1812262"/>
    <lineage>
        <taxon>Bacteria</taxon>
        <taxon>Bacillati</taxon>
        <taxon>Actinomycetota</taxon>
        <taxon>Actinomycetes</taxon>
        <taxon>Micrococcales</taxon>
        <taxon>Micrococcaceae</taxon>
        <taxon>Rothia</taxon>
    </lineage>
</organism>
<evidence type="ECO:0008006" key="7">
    <source>
        <dbReference type="Google" id="ProtNLM"/>
    </source>
</evidence>
<dbReference type="InterPro" id="IPR042003">
    <property type="entry name" value="Sortase_E"/>
</dbReference>
<protein>
    <recommendedName>
        <fullName evidence="7">Class E sortase</fullName>
    </recommendedName>
</protein>
<keyword evidence="1" id="KW-0378">Hydrolase</keyword>
<feature type="transmembrane region" description="Helical" evidence="4">
    <location>
        <begin position="20"/>
        <end position="44"/>
    </location>
</feature>
<sequence length="267" mass="28529">MAAKQHTGTPPSSRSAGQWIIQILGELLITVGFILLLFVAWQLWWTNISANKAQDQAVDSLIQEFNAAAGGSGTQAAAGDSGDGASSVPSLKPGDWDPTDPATSAAPAYGETFGVVYIPRFGENYMRPTAEGTGTDVLDTLGLGHYEGTAMPGEVGNFALAGHRQTNGAVLDRVEELQEGDHIYVQTKDGYYTYTIYETKIVLPSEVDVIAPNPDDPTGEASQRLLTLTTCHPRYGDTERYIVHAKMENWQPLEAGAPAEIANSVAS</sequence>
<dbReference type="SUPFAM" id="SSF63817">
    <property type="entry name" value="Sortase"/>
    <property type="match status" value="1"/>
</dbReference>
<keyword evidence="4" id="KW-0812">Transmembrane</keyword>
<evidence type="ECO:0000256" key="1">
    <source>
        <dbReference type="ARBA" id="ARBA00022801"/>
    </source>
</evidence>